<evidence type="ECO:0000313" key="2">
    <source>
        <dbReference type="WBParaSite" id="Gr19_v10_g10785.t1"/>
    </source>
</evidence>
<keyword evidence="1" id="KW-1185">Reference proteome</keyword>
<sequence>MPLITGTSIPTLPGGVVGLAAEGKIITTLTLRNQQQVIIRRMREEDINEAGEIIRASYLDDCKNIEHATSEERCQMFTVPVERTRRMATG</sequence>
<proteinExistence type="predicted"/>
<organism evidence="1 2">
    <name type="scientific">Globodera rostochiensis</name>
    <name type="common">Golden nematode worm</name>
    <name type="synonym">Heterodera rostochiensis</name>
    <dbReference type="NCBI Taxonomy" id="31243"/>
    <lineage>
        <taxon>Eukaryota</taxon>
        <taxon>Metazoa</taxon>
        <taxon>Ecdysozoa</taxon>
        <taxon>Nematoda</taxon>
        <taxon>Chromadorea</taxon>
        <taxon>Rhabditida</taxon>
        <taxon>Tylenchina</taxon>
        <taxon>Tylenchomorpha</taxon>
        <taxon>Tylenchoidea</taxon>
        <taxon>Heteroderidae</taxon>
        <taxon>Heteroderinae</taxon>
        <taxon>Globodera</taxon>
    </lineage>
</organism>
<reference evidence="2" key="1">
    <citation type="submission" date="2022-11" db="UniProtKB">
        <authorList>
            <consortium name="WormBaseParasite"/>
        </authorList>
    </citation>
    <scope>IDENTIFICATION</scope>
</reference>
<name>A0A914GVI7_GLORO</name>
<accession>A0A914GVI7</accession>
<protein>
    <submittedName>
        <fullName evidence="2">Uncharacterized protein</fullName>
    </submittedName>
</protein>
<dbReference type="AlphaFoldDB" id="A0A914GVI7"/>
<dbReference type="Proteomes" id="UP000887572">
    <property type="component" value="Unplaced"/>
</dbReference>
<evidence type="ECO:0000313" key="1">
    <source>
        <dbReference type="Proteomes" id="UP000887572"/>
    </source>
</evidence>
<dbReference type="WBParaSite" id="Gr19_v10_g10785.t1">
    <property type="protein sequence ID" value="Gr19_v10_g10785.t1"/>
    <property type="gene ID" value="Gr19_v10_g10785"/>
</dbReference>